<evidence type="ECO:0000313" key="2">
    <source>
        <dbReference type="Proteomes" id="UP000557772"/>
    </source>
</evidence>
<dbReference type="RefSeq" id="WP_171156234.1">
    <property type="nucleotide sequence ID" value="NZ_JABENB010000002.1"/>
</dbReference>
<accession>A0A849AIB4</accession>
<comment type="caution">
    <text evidence="1">The sequence shown here is derived from an EMBL/GenBank/DDBJ whole genome shotgun (WGS) entry which is preliminary data.</text>
</comment>
<proteinExistence type="predicted"/>
<sequence length="268" mass="29855">MHHANVFYGHAAILARYCGLSDPGPIQGYLQHGWNFHDGFAVGHEFVPGTPKFVWSETVRRRGWSLGLRDYYVVGAPWAYLVAMQEDPPPPGDGTIVYPFHGWEGQQIIGDHAAYADEVRAMEGDVPLTMCLYWNDYDKPEVRKVYADKGFRVITHGRRGHMYIGGDTDFLDNQLLELRRHRRVVSNRLGSALLYGASLGREIGVYGDPMVLRNDHAVLGGMARQQRLFPQLHRAQVDPGVAAGVVRAELGTELLLPPGALAARLGWA</sequence>
<dbReference type="AlphaFoldDB" id="A0A849AIB4"/>
<dbReference type="EMBL" id="JABENB010000002">
    <property type="protein sequence ID" value="NNG40185.1"/>
    <property type="molecule type" value="Genomic_DNA"/>
</dbReference>
<name>A0A849AIB4_9MICO</name>
<organism evidence="1 2">
    <name type="scientific">Flexivirga aerilata</name>
    <dbReference type="NCBI Taxonomy" id="1656889"/>
    <lineage>
        <taxon>Bacteria</taxon>
        <taxon>Bacillati</taxon>
        <taxon>Actinomycetota</taxon>
        <taxon>Actinomycetes</taxon>
        <taxon>Micrococcales</taxon>
        <taxon>Dermacoccaceae</taxon>
        <taxon>Flexivirga</taxon>
    </lineage>
</organism>
<gene>
    <name evidence="1" type="ORF">HJ588_13010</name>
</gene>
<reference evidence="1 2" key="1">
    <citation type="submission" date="2020-05" db="EMBL/GenBank/DDBJ databases">
        <title>Flexivirga sp. ID2601S isolated from air conditioner.</title>
        <authorList>
            <person name="Kim D.H."/>
        </authorList>
    </citation>
    <scope>NUCLEOTIDE SEQUENCE [LARGE SCALE GENOMIC DNA]</scope>
    <source>
        <strain evidence="1 2">ID2601S</strain>
    </source>
</reference>
<dbReference type="Proteomes" id="UP000557772">
    <property type="component" value="Unassembled WGS sequence"/>
</dbReference>
<keyword evidence="2" id="KW-1185">Reference proteome</keyword>
<evidence type="ECO:0000313" key="1">
    <source>
        <dbReference type="EMBL" id="NNG40185.1"/>
    </source>
</evidence>
<protein>
    <submittedName>
        <fullName evidence="1">Uncharacterized protein</fullName>
    </submittedName>
</protein>